<dbReference type="RefSeq" id="XP_001694482.2">
    <property type="nucleotide sequence ID" value="XM_001694430.2"/>
</dbReference>
<dbReference type="OrthoDB" id="2357150at2759"/>
<evidence type="ECO:0000256" key="5">
    <source>
        <dbReference type="SAM" id="MobiDB-lite"/>
    </source>
</evidence>
<sequence>MSGESEAASAPAPSNPFASLGASGTTGFAAGGFNFGAPVAPAFGAAPKPADEEGGDEDGGDAAPEEECQAEFKPVVQLDEVETKSGEEDEDSLVDLKCKLYRFDGDNNEWKERGLGLIKLLQHKENKKVRLLMRQEKTLKIRANHIVMPGTKLQEHSGSDKAWVWSTVDFSEGEQRIELFAVRFGTVEKAQEFKKKFEEAMDINAPLLGDVAALPKADESAGGAAADKEAEELAKEVEGKATTKDE</sequence>
<evidence type="ECO:0000313" key="7">
    <source>
        <dbReference type="EMBL" id="PNW78506.1"/>
    </source>
</evidence>
<keyword evidence="4" id="KW-0539">Nucleus</keyword>
<dbReference type="PROSITE" id="PS50196">
    <property type="entry name" value="RANBD1"/>
    <property type="match status" value="1"/>
</dbReference>
<dbReference type="FunCoup" id="A0A2K3DD98">
    <property type="interactions" value="2165"/>
</dbReference>
<keyword evidence="2" id="KW-0813">Transport</keyword>
<evidence type="ECO:0000259" key="6">
    <source>
        <dbReference type="PROSITE" id="PS50196"/>
    </source>
</evidence>
<keyword evidence="2" id="KW-0509">mRNA transport</keyword>
<dbReference type="GO" id="GO:0051028">
    <property type="term" value="P:mRNA transport"/>
    <property type="evidence" value="ECO:0007669"/>
    <property type="project" value="UniProtKB-KW"/>
</dbReference>
<dbReference type="AlphaFoldDB" id="A0A2K3DD98"/>
<dbReference type="Gene3D" id="2.30.29.30">
    <property type="entry name" value="Pleckstrin-homology domain (PH domain)/Phosphotyrosine-binding domain (PTB)"/>
    <property type="match status" value="1"/>
</dbReference>
<keyword evidence="4" id="KW-0653">Protein transport</keyword>
<dbReference type="PANTHER" id="PTHR23138">
    <property type="entry name" value="RAN BINDING PROTEIN"/>
    <property type="match status" value="1"/>
</dbReference>
<evidence type="ECO:0000256" key="3">
    <source>
        <dbReference type="ARBA" id="ARBA00023010"/>
    </source>
</evidence>
<dbReference type="EMBL" id="CM008970">
    <property type="protein sequence ID" value="PNW78506.1"/>
    <property type="molecule type" value="Genomic_DNA"/>
</dbReference>
<feature type="compositionally biased region" description="Basic and acidic residues" evidence="5">
    <location>
        <begin position="226"/>
        <end position="246"/>
    </location>
</feature>
<reference evidence="7 8" key="1">
    <citation type="journal article" date="2007" name="Science">
        <title>The Chlamydomonas genome reveals the evolution of key animal and plant functions.</title>
        <authorList>
            <person name="Merchant S.S."/>
            <person name="Prochnik S.E."/>
            <person name="Vallon O."/>
            <person name="Harris E.H."/>
            <person name="Karpowicz S.J."/>
            <person name="Witman G.B."/>
            <person name="Terry A."/>
            <person name="Salamov A."/>
            <person name="Fritz-Laylin L.K."/>
            <person name="Marechal-Drouard L."/>
            <person name="Marshall W.F."/>
            <person name="Qu L.H."/>
            <person name="Nelson D.R."/>
            <person name="Sanderfoot A.A."/>
            <person name="Spalding M.H."/>
            <person name="Kapitonov V.V."/>
            <person name="Ren Q."/>
            <person name="Ferris P."/>
            <person name="Lindquist E."/>
            <person name="Shapiro H."/>
            <person name="Lucas S.M."/>
            <person name="Grimwood J."/>
            <person name="Schmutz J."/>
            <person name="Cardol P."/>
            <person name="Cerutti H."/>
            <person name="Chanfreau G."/>
            <person name="Chen C.L."/>
            <person name="Cognat V."/>
            <person name="Croft M.T."/>
            <person name="Dent R."/>
            <person name="Dutcher S."/>
            <person name="Fernandez E."/>
            <person name="Fukuzawa H."/>
            <person name="Gonzalez-Ballester D."/>
            <person name="Gonzalez-Halphen D."/>
            <person name="Hallmann A."/>
            <person name="Hanikenne M."/>
            <person name="Hippler M."/>
            <person name="Inwood W."/>
            <person name="Jabbari K."/>
            <person name="Kalanon M."/>
            <person name="Kuras R."/>
            <person name="Lefebvre P.A."/>
            <person name="Lemaire S.D."/>
            <person name="Lobanov A.V."/>
            <person name="Lohr M."/>
            <person name="Manuell A."/>
            <person name="Meier I."/>
            <person name="Mets L."/>
            <person name="Mittag M."/>
            <person name="Mittelmeier T."/>
            <person name="Moroney J.V."/>
            <person name="Moseley J."/>
            <person name="Napoli C."/>
            <person name="Nedelcu A.M."/>
            <person name="Niyogi K."/>
            <person name="Novoselov S.V."/>
            <person name="Paulsen I.T."/>
            <person name="Pazour G."/>
            <person name="Purton S."/>
            <person name="Ral J.P."/>
            <person name="Riano-Pachon D.M."/>
            <person name="Riekhof W."/>
            <person name="Rymarquis L."/>
            <person name="Schroda M."/>
            <person name="Stern D."/>
            <person name="Umen J."/>
            <person name="Willows R."/>
            <person name="Wilson N."/>
            <person name="Zimmer S.L."/>
            <person name="Allmer J."/>
            <person name="Balk J."/>
            <person name="Bisova K."/>
            <person name="Chen C.J."/>
            <person name="Elias M."/>
            <person name="Gendler K."/>
            <person name="Hauser C."/>
            <person name="Lamb M.R."/>
            <person name="Ledford H."/>
            <person name="Long J.C."/>
            <person name="Minagawa J."/>
            <person name="Page M.D."/>
            <person name="Pan J."/>
            <person name="Pootakham W."/>
            <person name="Roje S."/>
            <person name="Rose A."/>
            <person name="Stahlberg E."/>
            <person name="Terauchi A.M."/>
            <person name="Yang P."/>
            <person name="Ball S."/>
            <person name="Bowler C."/>
            <person name="Dieckmann C.L."/>
            <person name="Gladyshev V.N."/>
            <person name="Green P."/>
            <person name="Jorgensen R."/>
            <person name="Mayfield S."/>
            <person name="Mueller-Roeber B."/>
            <person name="Rajamani S."/>
            <person name="Sayre R.T."/>
            <person name="Brokstein P."/>
            <person name="Dubchak I."/>
            <person name="Goodstein D."/>
            <person name="Hornick L."/>
            <person name="Huang Y.W."/>
            <person name="Jhaveri J."/>
            <person name="Luo Y."/>
            <person name="Martinez D."/>
            <person name="Ngau W.C."/>
            <person name="Otillar B."/>
            <person name="Poliakov A."/>
            <person name="Porter A."/>
            <person name="Szajkowski L."/>
            <person name="Werner G."/>
            <person name="Zhou K."/>
            <person name="Grigoriev I.V."/>
            <person name="Rokhsar D.S."/>
            <person name="Grossman A.R."/>
        </authorList>
    </citation>
    <scope>NUCLEOTIDE SEQUENCE [LARGE SCALE GENOMIC DNA]</scope>
    <source>
        <strain evidence="8">CC-503</strain>
    </source>
</reference>
<evidence type="ECO:0000256" key="1">
    <source>
        <dbReference type="ARBA" id="ARBA00004567"/>
    </source>
</evidence>
<dbReference type="InterPro" id="IPR045255">
    <property type="entry name" value="RanBP1-like"/>
</dbReference>
<dbReference type="STRING" id="3055.A0A2K3DD98"/>
<dbReference type="FunFam" id="2.30.29.30:FF:000715">
    <property type="entry name" value="Predicted protein"/>
    <property type="match status" value="1"/>
</dbReference>
<dbReference type="SUPFAM" id="SSF50729">
    <property type="entry name" value="PH domain-like"/>
    <property type="match status" value="1"/>
</dbReference>
<gene>
    <name evidence="7" type="ORF">CHLRE_09g394450v5</name>
</gene>
<evidence type="ECO:0000256" key="4">
    <source>
        <dbReference type="ARBA" id="ARBA00023132"/>
    </source>
</evidence>
<organism evidence="7 8">
    <name type="scientific">Chlamydomonas reinhardtii</name>
    <name type="common">Chlamydomonas smithii</name>
    <dbReference type="NCBI Taxonomy" id="3055"/>
    <lineage>
        <taxon>Eukaryota</taxon>
        <taxon>Viridiplantae</taxon>
        <taxon>Chlorophyta</taxon>
        <taxon>core chlorophytes</taxon>
        <taxon>Chlorophyceae</taxon>
        <taxon>CS clade</taxon>
        <taxon>Chlamydomonadales</taxon>
        <taxon>Chlamydomonadaceae</taxon>
        <taxon>Chlamydomonas</taxon>
    </lineage>
</organism>
<dbReference type="PANTHER" id="PTHR23138:SF87">
    <property type="entry name" value="E3 SUMO-PROTEIN LIGASE RANBP2"/>
    <property type="match status" value="1"/>
</dbReference>
<proteinExistence type="predicted"/>
<dbReference type="InterPro" id="IPR045256">
    <property type="entry name" value="RanBP1_RanBD"/>
</dbReference>
<dbReference type="GeneID" id="5720135"/>
<dbReference type="SMART" id="SM00160">
    <property type="entry name" value="RanBD"/>
    <property type="match status" value="1"/>
</dbReference>
<dbReference type="GO" id="GO:0005737">
    <property type="term" value="C:cytoplasm"/>
    <property type="evidence" value="ECO:0000318"/>
    <property type="project" value="GO_Central"/>
</dbReference>
<name>A0A2K3DD98_CHLRE</name>
<feature type="domain" description="RanBD1" evidence="6">
    <location>
        <begin position="71"/>
        <end position="206"/>
    </location>
</feature>
<keyword evidence="8" id="KW-1185">Reference proteome</keyword>
<dbReference type="InterPro" id="IPR000156">
    <property type="entry name" value="Ran_bind_dom"/>
</dbReference>
<feature type="region of interest" description="Disordered" evidence="5">
    <location>
        <begin position="40"/>
        <end position="89"/>
    </location>
</feature>
<dbReference type="InterPro" id="IPR011993">
    <property type="entry name" value="PH-like_dom_sf"/>
</dbReference>
<feature type="compositionally biased region" description="Acidic residues" evidence="5">
    <location>
        <begin position="52"/>
        <end position="69"/>
    </location>
</feature>
<evidence type="ECO:0000313" key="8">
    <source>
        <dbReference type="Proteomes" id="UP000006906"/>
    </source>
</evidence>
<dbReference type="KEGG" id="cre:CHLRE_09g394450v5"/>
<feature type="region of interest" description="Disordered" evidence="5">
    <location>
        <begin position="1"/>
        <end position="23"/>
    </location>
</feature>
<dbReference type="Gramene" id="PNW78506">
    <property type="protein sequence ID" value="PNW78506"/>
    <property type="gene ID" value="CHLRE_09g394450v5"/>
</dbReference>
<dbReference type="Proteomes" id="UP000006906">
    <property type="component" value="Chromosome 9"/>
</dbReference>
<dbReference type="GO" id="GO:0015031">
    <property type="term" value="P:protein transport"/>
    <property type="evidence" value="ECO:0007669"/>
    <property type="project" value="UniProtKB-KW"/>
</dbReference>
<dbReference type="ExpressionAtlas" id="A0A2K3DD98">
    <property type="expression patterns" value="baseline"/>
</dbReference>
<accession>A0A2K3DD98</accession>
<evidence type="ECO:0000256" key="2">
    <source>
        <dbReference type="ARBA" id="ARBA00022816"/>
    </source>
</evidence>
<dbReference type="Pfam" id="PF00638">
    <property type="entry name" value="Ran_BP1"/>
    <property type="match status" value="1"/>
</dbReference>
<comment type="subcellular location">
    <subcellularLocation>
        <location evidence="1">Nucleus</location>
        <location evidence="1">Nuclear pore complex</location>
    </subcellularLocation>
</comment>
<dbReference type="CDD" id="cd13179">
    <property type="entry name" value="RanBD_RanBP1"/>
    <property type="match status" value="1"/>
</dbReference>
<keyword evidence="4" id="KW-0906">Nuclear pore complex</keyword>
<dbReference type="GO" id="GO:0005643">
    <property type="term" value="C:nuclear pore"/>
    <property type="evidence" value="ECO:0000318"/>
    <property type="project" value="GO_Central"/>
</dbReference>
<dbReference type="PaxDb" id="3055-EDP02477"/>
<feature type="region of interest" description="Disordered" evidence="5">
    <location>
        <begin position="218"/>
        <end position="246"/>
    </location>
</feature>
<protein>
    <recommendedName>
        <fullName evidence="6">RanBD1 domain-containing protein</fullName>
    </recommendedName>
</protein>
<dbReference type="OMA" id="KIRANHI"/>
<keyword evidence="3" id="KW-0811">Translocation</keyword>
<dbReference type="InParanoid" id="A0A2K3DD98"/>
<dbReference type="GO" id="GO:0006913">
    <property type="term" value="P:nucleocytoplasmic transport"/>
    <property type="evidence" value="ECO:0007669"/>
    <property type="project" value="InterPro"/>
</dbReference>